<evidence type="ECO:0000313" key="3">
    <source>
        <dbReference type="Proteomes" id="UP000178377"/>
    </source>
</evidence>
<evidence type="ECO:0000313" key="2">
    <source>
        <dbReference type="EMBL" id="OGE89380.1"/>
    </source>
</evidence>
<feature type="transmembrane region" description="Helical" evidence="1">
    <location>
        <begin position="57"/>
        <end position="75"/>
    </location>
</feature>
<dbReference type="STRING" id="1817828.A2722_02030"/>
<sequence>MTRYQKFLVLAFLAVWIWGAVNPKYPGDWLLENYVLFIFVSLIFLLGRFFRLSNLSYSLITVFMSLHVVGAHYTYGQVPFGYALQSWLGSDRNMYDRLVHFSFGFLLAYPIREVCLRVSKVKGLWGYYFPFDVIISFSAIYEIAEWLAAATLDPAAGIAFLGTQGDIWDSQKDMLSAGTGALIALLVIALVNFRYSPVFWNEIKESLHLSHNDKPRGEVRLAEMIKRRFNG</sequence>
<keyword evidence="1" id="KW-0472">Membrane</keyword>
<dbReference type="InterPro" id="IPR058534">
    <property type="entry name" value="YjdF"/>
</dbReference>
<dbReference type="AlphaFoldDB" id="A0A1F5PI42"/>
<feature type="transmembrane region" description="Helical" evidence="1">
    <location>
        <begin position="124"/>
        <end position="144"/>
    </location>
</feature>
<dbReference type="Proteomes" id="UP000178377">
    <property type="component" value="Unassembled WGS sequence"/>
</dbReference>
<comment type="caution">
    <text evidence="2">The sequence shown here is derived from an EMBL/GenBank/DDBJ whole genome shotgun (WGS) entry which is preliminary data.</text>
</comment>
<name>A0A1F5PI42_9BACT</name>
<keyword evidence="1" id="KW-1133">Transmembrane helix</keyword>
<dbReference type="PIRSF" id="PIRSF020606">
    <property type="entry name" value="UCP020606"/>
    <property type="match status" value="1"/>
</dbReference>
<feature type="transmembrane region" description="Helical" evidence="1">
    <location>
        <begin position="95"/>
        <end position="112"/>
    </location>
</feature>
<feature type="transmembrane region" description="Helical" evidence="1">
    <location>
        <begin position="174"/>
        <end position="195"/>
    </location>
</feature>
<gene>
    <name evidence="2" type="ORF">A2722_02030</name>
</gene>
<protein>
    <recommendedName>
        <fullName evidence="4">DUF2238 domain-containing protein</fullName>
    </recommendedName>
</protein>
<dbReference type="InterPro" id="IPR014509">
    <property type="entry name" value="YjdF-like"/>
</dbReference>
<feature type="transmembrane region" description="Helical" evidence="1">
    <location>
        <begin position="33"/>
        <end position="50"/>
    </location>
</feature>
<evidence type="ECO:0008006" key="4">
    <source>
        <dbReference type="Google" id="ProtNLM"/>
    </source>
</evidence>
<accession>A0A1F5PI42</accession>
<dbReference type="Pfam" id="PF09997">
    <property type="entry name" value="DUF2238"/>
    <property type="match status" value="1"/>
</dbReference>
<proteinExistence type="predicted"/>
<keyword evidence="1" id="KW-0812">Transmembrane</keyword>
<dbReference type="EMBL" id="MFEO01000022">
    <property type="protein sequence ID" value="OGE89380.1"/>
    <property type="molecule type" value="Genomic_DNA"/>
</dbReference>
<organism evidence="2 3">
    <name type="scientific">Candidatus Doudnabacteria bacterium RIFCSPHIGHO2_01_FULL_50_11</name>
    <dbReference type="NCBI Taxonomy" id="1817828"/>
    <lineage>
        <taxon>Bacteria</taxon>
        <taxon>Candidatus Doudnaibacteriota</taxon>
    </lineage>
</organism>
<reference evidence="2 3" key="1">
    <citation type="journal article" date="2016" name="Nat. Commun.">
        <title>Thousands of microbial genomes shed light on interconnected biogeochemical processes in an aquifer system.</title>
        <authorList>
            <person name="Anantharaman K."/>
            <person name="Brown C.T."/>
            <person name="Hug L.A."/>
            <person name="Sharon I."/>
            <person name="Castelle C.J."/>
            <person name="Probst A.J."/>
            <person name="Thomas B.C."/>
            <person name="Singh A."/>
            <person name="Wilkins M.J."/>
            <person name="Karaoz U."/>
            <person name="Brodie E.L."/>
            <person name="Williams K.H."/>
            <person name="Hubbard S.S."/>
            <person name="Banfield J.F."/>
        </authorList>
    </citation>
    <scope>NUCLEOTIDE SEQUENCE [LARGE SCALE GENOMIC DNA]</scope>
</reference>
<evidence type="ECO:0000256" key="1">
    <source>
        <dbReference type="SAM" id="Phobius"/>
    </source>
</evidence>